<dbReference type="EMBL" id="JAADJG010000795">
    <property type="protein sequence ID" value="KAF4436540.1"/>
    <property type="molecule type" value="Genomic_DNA"/>
</dbReference>
<sequence length="379" mass="41311">MRSLIALALALPMTLANDQYCKWDFVEGDGPGWNGKLWTITGKDIGDEVAGDAFCNGIKDNLNCIINRWDCRSDGNRGLHLVIGTSEWCRAEDIDNAWWFATNNRQGPLCCKNRCVSLGRAVNDHTVSIGLSLDHCYAPGRQYKKIAGDMCDIGTGIHNEPGQQLVSPFPSVEEVIMSLLDHLCSQNDPEIALCKFCANDQVLLLVNNYGGLSNFQLGALVEEVQQQFASTFRDSLSRSATSQPLRLSVNQQMYLDPISTDLQKACFQGSTKRERPCQRKGLDQEPKLTEWDMMKGDGQCGEAVKGLSESLIAKLREGVAASGSVVSFLGSITDTVDDMGGTLGAIFGILLIAFNNTLKLEFTDSQVGKTAINSPAVSL</sequence>
<evidence type="ECO:0000259" key="2">
    <source>
        <dbReference type="PROSITE" id="PS51481"/>
    </source>
</evidence>
<organism evidence="3 4">
    <name type="scientific">Fusarium austroafricanum</name>
    <dbReference type="NCBI Taxonomy" id="2364996"/>
    <lineage>
        <taxon>Eukaryota</taxon>
        <taxon>Fungi</taxon>
        <taxon>Dikarya</taxon>
        <taxon>Ascomycota</taxon>
        <taxon>Pezizomycotina</taxon>
        <taxon>Sordariomycetes</taxon>
        <taxon>Hypocreomycetidae</taxon>
        <taxon>Hypocreales</taxon>
        <taxon>Nectriaceae</taxon>
        <taxon>Fusarium</taxon>
        <taxon>Fusarium concolor species complex</taxon>
    </lineage>
</organism>
<dbReference type="Gene3D" id="3.30.1180.20">
    <property type="entry name" value="Dihydroxyacetone kinase, domain 2"/>
    <property type="match status" value="1"/>
</dbReference>
<comment type="caution">
    <text evidence="3">The sequence shown here is derived from an EMBL/GenBank/DDBJ whole genome shotgun (WGS) entry which is preliminary data.</text>
</comment>
<dbReference type="OrthoDB" id="5024498at2759"/>
<dbReference type="GO" id="GO:0004371">
    <property type="term" value="F:glycerone kinase activity"/>
    <property type="evidence" value="ECO:0007669"/>
    <property type="project" value="InterPro"/>
</dbReference>
<proteinExistence type="predicted"/>
<dbReference type="PROSITE" id="PS51481">
    <property type="entry name" value="DHAK"/>
    <property type="match status" value="1"/>
</dbReference>
<keyword evidence="1" id="KW-0732">Signal</keyword>
<dbReference type="AlphaFoldDB" id="A0A8H4JPG0"/>
<keyword evidence="3" id="KW-0418">Kinase</keyword>
<keyword evidence="4" id="KW-1185">Reference proteome</keyword>
<dbReference type="GO" id="GO:0019563">
    <property type="term" value="P:glycerol catabolic process"/>
    <property type="evidence" value="ECO:0007669"/>
    <property type="project" value="TreeGrafter"/>
</dbReference>
<dbReference type="Pfam" id="PF02733">
    <property type="entry name" value="Dak1"/>
    <property type="match status" value="1"/>
</dbReference>
<feature type="domain" description="DhaK" evidence="2">
    <location>
        <begin position="1"/>
        <end position="291"/>
    </location>
</feature>
<gene>
    <name evidence="3" type="ORF">F53441_13220</name>
</gene>
<dbReference type="Proteomes" id="UP000605986">
    <property type="component" value="Unassembled WGS sequence"/>
</dbReference>
<evidence type="ECO:0000313" key="3">
    <source>
        <dbReference type="EMBL" id="KAF4436540.1"/>
    </source>
</evidence>
<dbReference type="InterPro" id="IPR004006">
    <property type="entry name" value="DhaK_dom"/>
</dbReference>
<dbReference type="GO" id="GO:0005829">
    <property type="term" value="C:cytosol"/>
    <property type="evidence" value="ECO:0007669"/>
    <property type="project" value="TreeGrafter"/>
</dbReference>
<dbReference type="SUPFAM" id="SSF101473">
    <property type="entry name" value="DhaL-like"/>
    <property type="match status" value="1"/>
</dbReference>
<evidence type="ECO:0000256" key="1">
    <source>
        <dbReference type="SAM" id="SignalP"/>
    </source>
</evidence>
<name>A0A8H4JPG0_9HYPO</name>
<accession>A0A8H4JPG0</accession>
<dbReference type="InterPro" id="IPR050861">
    <property type="entry name" value="Dihydroxyacetone_Kinase"/>
</dbReference>
<reference evidence="3" key="1">
    <citation type="submission" date="2020-01" db="EMBL/GenBank/DDBJ databases">
        <title>Identification and distribution of gene clusters putatively required for synthesis of sphingolipid metabolism inhibitors in phylogenetically diverse species of the filamentous fungus Fusarium.</title>
        <authorList>
            <person name="Kim H.-S."/>
            <person name="Busman M."/>
            <person name="Brown D.W."/>
            <person name="Divon H."/>
            <person name="Uhlig S."/>
            <person name="Proctor R.H."/>
        </authorList>
    </citation>
    <scope>NUCLEOTIDE SEQUENCE</scope>
    <source>
        <strain evidence="3">NRRL 53441</strain>
    </source>
</reference>
<dbReference type="InterPro" id="IPR036117">
    <property type="entry name" value="DhaL_dom_sf"/>
</dbReference>
<evidence type="ECO:0000313" key="4">
    <source>
        <dbReference type="Proteomes" id="UP000605986"/>
    </source>
</evidence>
<dbReference type="SUPFAM" id="SSF82549">
    <property type="entry name" value="DAK1/DegV-like"/>
    <property type="match status" value="1"/>
</dbReference>
<feature type="chain" id="PRO_5034377836" evidence="1">
    <location>
        <begin position="17"/>
        <end position="379"/>
    </location>
</feature>
<dbReference type="Gene3D" id="1.25.40.340">
    <property type="match status" value="1"/>
</dbReference>
<dbReference type="PANTHER" id="PTHR28629:SF4">
    <property type="entry name" value="TRIOKINASE_FMN CYCLASE"/>
    <property type="match status" value="1"/>
</dbReference>
<keyword evidence="3" id="KW-0808">Transferase</keyword>
<dbReference type="PANTHER" id="PTHR28629">
    <property type="entry name" value="TRIOKINASE/FMN CYCLASE"/>
    <property type="match status" value="1"/>
</dbReference>
<protein>
    <submittedName>
        <fullName evidence="3">Dihydroxyacetone kinase</fullName>
    </submittedName>
</protein>
<feature type="signal peptide" evidence="1">
    <location>
        <begin position="1"/>
        <end position="16"/>
    </location>
</feature>